<dbReference type="Gene3D" id="3.40.50.1820">
    <property type="entry name" value="alpha/beta hydrolase"/>
    <property type="match status" value="1"/>
</dbReference>
<dbReference type="Pfam" id="PF00561">
    <property type="entry name" value="Abhydrolase_1"/>
    <property type="match status" value="1"/>
</dbReference>
<reference evidence="3" key="1">
    <citation type="submission" date="2016-07" db="EMBL/GenBank/DDBJ databases">
        <title>Frankia sp. NRRL B-16219 Genome sequencing.</title>
        <authorList>
            <person name="Ghodhbane-Gtari F."/>
            <person name="Swanson E."/>
            <person name="Gueddou A."/>
            <person name="Louati M."/>
            <person name="Nouioui I."/>
            <person name="Hezbri K."/>
            <person name="Abebe-Akele F."/>
            <person name="Simpson S."/>
            <person name="Morris K."/>
            <person name="Thomas K."/>
            <person name="Gtari M."/>
            <person name="Tisa L.S."/>
        </authorList>
    </citation>
    <scope>NUCLEOTIDE SEQUENCE [LARGE SCALE GENOMIC DNA]</scope>
    <source>
        <strain evidence="3">NRRL B-16219</strain>
    </source>
</reference>
<dbReference type="OrthoDB" id="5422338at2"/>
<dbReference type="InterPro" id="IPR050266">
    <property type="entry name" value="AB_hydrolase_sf"/>
</dbReference>
<dbReference type="InterPro" id="IPR029058">
    <property type="entry name" value="AB_hydrolase_fold"/>
</dbReference>
<evidence type="ECO:0000259" key="1">
    <source>
        <dbReference type="Pfam" id="PF00561"/>
    </source>
</evidence>
<name>A0A1S1PMI4_9ACTN</name>
<evidence type="ECO:0000313" key="3">
    <source>
        <dbReference type="Proteomes" id="UP000179769"/>
    </source>
</evidence>
<protein>
    <submittedName>
        <fullName evidence="2">Alpha/beta hydrolase</fullName>
    </submittedName>
</protein>
<proteinExistence type="predicted"/>
<dbReference type="InterPro" id="IPR000073">
    <property type="entry name" value="AB_hydrolase_1"/>
</dbReference>
<gene>
    <name evidence="2" type="ORF">BBK14_06835</name>
</gene>
<accession>A0A1S1PMI4</accession>
<keyword evidence="3" id="KW-1185">Reference proteome</keyword>
<organism evidence="2 3">
    <name type="scientific">Parafrankia soli</name>
    <dbReference type="NCBI Taxonomy" id="2599596"/>
    <lineage>
        <taxon>Bacteria</taxon>
        <taxon>Bacillati</taxon>
        <taxon>Actinomycetota</taxon>
        <taxon>Actinomycetes</taxon>
        <taxon>Frankiales</taxon>
        <taxon>Frankiaceae</taxon>
        <taxon>Parafrankia</taxon>
    </lineage>
</organism>
<keyword evidence="2" id="KW-0378">Hydrolase</keyword>
<dbReference type="AlphaFoldDB" id="A0A1S1PMI4"/>
<feature type="domain" description="AB hydrolase-1" evidence="1">
    <location>
        <begin position="137"/>
        <end position="391"/>
    </location>
</feature>
<dbReference type="GO" id="GO:0016787">
    <property type="term" value="F:hydrolase activity"/>
    <property type="evidence" value="ECO:0007669"/>
    <property type="project" value="UniProtKB-KW"/>
</dbReference>
<dbReference type="EMBL" id="MAXA01000246">
    <property type="protein sequence ID" value="OHV22487.1"/>
    <property type="molecule type" value="Genomic_DNA"/>
</dbReference>
<evidence type="ECO:0000313" key="2">
    <source>
        <dbReference type="EMBL" id="OHV22487.1"/>
    </source>
</evidence>
<comment type="caution">
    <text evidence="2">The sequence shown here is derived from an EMBL/GenBank/DDBJ whole genome shotgun (WGS) entry which is preliminary data.</text>
</comment>
<sequence>MAGAPTDRGSTGGSVRSAGAARAALSVGSAGAAGALTATAGAARAVARATGSAAGSRAARRGGTVGLVGAAIAAGLIAERRAVRRHRAVPDLPDRERVGPIGGRADMVVAVADGVPLYVEETAQDPPPRSGAGSAAPTLVFVHGFCVNSDSWVFQYRALRDLGPMVFYDQRAHGRSGPSEAANCTIDQLAADLYQVLTERVPEGPIVLIGHSMGGMTILALAGEHPELFGDRVIGVALISTSAGDLPRVTFGLPALITGGVRRVLPGLAIGMRSAPSLFERARRRGSDFSWEITRRIGFGSTDVPPSVVSFLETMVGDTPITVMASFMSTLLDHDKLDAAVNLRGSPTILLVGDGDLMTPLAHSLTLAELLPDAELRVEEGAGHAVMLERPAAVNAAIRDLVERVRPPRRAPLRAPDPVGP</sequence>
<dbReference type="Proteomes" id="UP000179769">
    <property type="component" value="Unassembled WGS sequence"/>
</dbReference>
<dbReference type="SUPFAM" id="SSF53474">
    <property type="entry name" value="alpha/beta-Hydrolases"/>
    <property type="match status" value="1"/>
</dbReference>
<dbReference type="PANTHER" id="PTHR43798">
    <property type="entry name" value="MONOACYLGLYCEROL LIPASE"/>
    <property type="match status" value="1"/>
</dbReference>
<dbReference type="RefSeq" id="WP_071066125.1">
    <property type="nucleotide sequence ID" value="NZ_MAXA01000246.1"/>
</dbReference>